<keyword evidence="1" id="KW-0472">Membrane</keyword>
<evidence type="ECO:0000313" key="2">
    <source>
        <dbReference type="EMBL" id="GAA4167313.1"/>
    </source>
</evidence>
<keyword evidence="1" id="KW-0812">Transmembrane</keyword>
<dbReference type="RefSeq" id="WP_344751242.1">
    <property type="nucleotide sequence ID" value="NZ_BAABBW010000001.1"/>
</dbReference>
<name>A0ABP7ZPH9_9MICO</name>
<dbReference type="Proteomes" id="UP001501079">
    <property type="component" value="Unassembled WGS sequence"/>
</dbReference>
<protein>
    <recommendedName>
        <fullName evidence="4">Septum formation-related domain-containing protein</fullName>
    </recommendedName>
</protein>
<reference evidence="3" key="1">
    <citation type="journal article" date="2019" name="Int. J. Syst. Evol. Microbiol.">
        <title>The Global Catalogue of Microorganisms (GCM) 10K type strain sequencing project: providing services to taxonomists for standard genome sequencing and annotation.</title>
        <authorList>
            <consortium name="The Broad Institute Genomics Platform"/>
            <consortium name="The Broad Institute Genome Sequencing Center for Infectious Disease"/>
            <person name="Wu L."/>
            <person name="Ma J."/>
        </authorList>
    </citation>
    <scope>NUCLEOTIDE SEQUENCE [LARGE SCALE GENOMIC DNA]</scope>
    <source>
        <strain evidence="3">JCM 17591</strain>
    </source>
</reference>
<proteinExistence type="predicted"/>
<keyword evidence="3" id="KW-1185">Reference proteome</keyword>
<evidence type="ECO:0000256" key="1">
    <source>
        <dbReference type="SAM" id="Phobius"/>
    </source>
</evidence>
<evidence type="ECO:0008006" key="4">
    <source>
        <dbReference type="Google" id="ProtNLM"/>
    </source>
</evidence>
<comment type="caution">
    <text evidence="2">The sequence shown here is derived from an EMBL/GenBank/DDBJ whole genome shotgun (WGS) entry which is preliminary data.</text>
</comment>
<feature type="transmembrane region" description="Helical" evidence="1">
    <location>
        <begin position="39"/>
        <end position="61"/>
    </location>
</feature>
<gene>
    <name evidence="2" type="ORF">GCM10022287_00610</name>
</gene>
<sequence length="169" mass="17453">MSPDDKLVAPPRDDAIRGVLLETLEAAPAARQRRTRRRWAVWGSVGVLVAASAGVGAGVVVKARSVSDTSLVHCLSSAHKGIGGKYPDSSATLAQASGTPRVTDAVALCTQMWRQGVFEPGFDPTASSNPPGKVPEHLTVCVMKDSSAAVVPGDGRDLCQSIGLAPLKG</sequence>
<organism evidence="2 3">
    <name type="scientific">Gryllotalpicola koreensis</name>
    <dbReference type="NCBI Taxonomy" id="993086"/>
    <lineage>
        <taxon>Bacteria</taxon>
        <taxon>Bacillati</taxon>
        <taxon>Actinomycetota</taxon>
        <taxon>Actinomycetes</taxon>
        <taxon>Micrococcales</taxon>
        <taxon>Microbacteriaceae</taxon>
        <taxon>Gryllotalpicola</taxon>
    </lineage>
</organism>
<keyword evidence="1" id="KW-1133">Transmembrane helix</keyword>
<dbReference type="EMBL" id="BAABBW010000001">
    <property type="protein sequence ID" value="GAA4167313.1"/>
    <property type="molecule type" value="Genomic_DNA"/>
</dbReference>
<accession>A0ABP7ZPH9</accession>
<evidence type="ECO:0000313" key="3">
    <source>
        <dbReference type="Proteomes" id="UP001501079"/>
    </source>
</evidence>